<proteinExistence type="predicted"/>
<feature type="compositionally biased region" description="Low complexity" evidence="1">
    <location>
        <begin position="7"/>
        <end position="23"/>
    </location>
</feature>
<dbReference type="InterPro" id="IPR049817">
    <property type="entry name" value="Encap_f2b"/>
</dbReference>
<sequence length="315" mass="34711">MSKTVQTTASLSSAAARTLSTTTKSIPQSQETTTRWLLNRLPWVQASGGVYRVTRRRILADHEGPTNPYAEALIDLASDPAEGKALPRTFADYDPQPREYALSSTQTILQIPVRVADLYNDPMNQTEQQLRLVIEALRERQERELLHNHDFGLLHNVAESQRLTTRSGPPTPDDLDELLCRRRQTHFLLASPQAIAAFGRECSRRGLSLDSLELEGHRVPGWRGVPLLPCTKMSDGVKTTTSILAVRTGEDNGGVIGLHQTGLPDEYQPSLSVRFMGINDSAQIAYLVTAYYSAAVLLPDALGVLEGVEVGHYAD</sequence>
<organism evidence="3 4">
    <name type="scientific">Pseudomonas agarici</name>
    <dbReference type="NCBI Taxonomy" id="46677"/>
    <lineage>
        <taxon>Bacteria</taxon>
        <taxon>Pseudomonadati</taxon>
        <taxon>Pseudomonadota</taxon>
        <taxon>Gammaproteobacteria</taxon>
        <taxon>Pseudomonadales</taxon>
        <taxon>Pseudomonadaceae</taxon>
        <taxon>Pseudomonas</taxon>
    </lineage>
</organism>
<reference evidence="3 4" key="1">
    <citation type="submission" date="2016-01" db="EMBL/GenBank/DDBJ databases">
        <authorList>
            <person name="McClelland M."/>
            <person name="Jain A."/>
            <person name="Saraogi P."/>
            <person name="Mendelson R."/>
            <person name="Westerman R."/>
            <person name="SanMiguel P."/>
            <person name="Csonka L."/>
        </authorList>
    </citation>
    <scope>NUCLEOTIDE SEQUENCE [LARGE SCALE GENOMIC DNA]</scope>
    <source>
        <strain evidence="3 4">NCPPB 2472</strain>
    </source>
</reference>
<evidence type="ECO:0000313" key="3">
    <source>
        <dbReference type="EMBL" id="AMB85947.1"/>
    </source>
</evidence>
<dbReference type="Proteomes" id="UP000063229">
    <property type="component" value="Chromosome"/>
</dbReference>
<dbReference type="EMBL" id="CP014135">
    <property type="protein sequence ID" value="AMB85947.1"/>
    <property type="molecule type" value="Genomic_DNA"/>
</dbReference>
<dbReference type="NCBIfam" id="NF041163">
    <property type="entry name" value="encap_f2b"/>
    <property type="match status" value="1"/>
</dbReference>
<dbReference type="RefSeq" id="WP_017131948.1">
    <property type="nucleotide sequence ID" value="NZ_CP014135.1"/>
</dbReference>
<dbReference type="KEGG" id="pagb:AWM79_11805"/>
<dbReference type="InterPro" id="IPR045641">
    <property type="entry name" value="SrpI-like"/>
</dbReference>
<dbReference type="Pfam" id="PF19307">
    <property type="entry name" value="SrpI-like"/>
    <property type="match status" value="1"/>
</dbReference>
<evidence type="ECO:0000256" key="1">
    <source>
        <dbReference type="SAM" id="MobiDB-lite"/>
    </source>
</evidence>
<evidence type="ECO:0000313" key="4">
    <source>
        <dbReference type="Proteomes" id="UP000063229"/>
    </source>
</evidence>
<dbReference type="OrthoDB" id="181419at2"/>
<feature type="region of interest" description="Disordered" evidence="1">
    <location>
        <begin position="1"/>
        <end position="31"/>
    </location>
</feature>
<protein>
    <recommendedName>
        <fullName evidence="2">Type 2A encapsulin shell protein SrpI-like domain-containing protein</fullName>
    </recommendedName>
</protein>
<accession>A0A0X1T1I4</accession>
<evidence type="ECO:0000259" key="2">
    <source>
        <dbReference type="Pfam" id="PF19307"/>
    </source>
</evidence>
<gene>
    <name evidence="3" type="ORF">AWM79_11805</name>
</gene>
<keyword evidence="4" id="KW-1185">Reference proteome</keyword>
<dbReference type="STRING" id="46677.AWM79_11805"/>
<name>A0A0X1T1I4_PSEAA</name>
<feature type="domain" description="Type 2A encapsulin shell protein SrpI-like" evidence="2">
    <location>
        <begin position="63"/>
        <end position="311"/>
    </location>
</feature>
<dbReference type="AlphaFoldDB" id="A0A0X1T1I4"/>